<evidence type="ECO:0000256" key="1">
    <source>
        <dbReference type="SAM" id="SignalP"/>
    </source>
</evidence>
<comment type="caution">
    <text evidence="2">The sequence shown here is derived from an EMBL/GenBank/DDBJ whole genome shotgun (WGS) entry which is preliminary data.</text>
</comment>
<dbReference type="Gene3D" id="2.120.10.30">
    <property type="entry name" value="TolB, C-terminal domain"/>
    <property type="match status" value="1"/>
</dbReference>
<name>A0A9W8NAX5_9PEZI</name>
<keyword evidence="3" id="KW-1185">Reference proteome</keyword>
<evidence type="ECO:0000313" key="2">
    <source>
        <dbReference type="EMBL" id="KAJ3566257.1"/>
    </source>
</evidence>
<feature type="signal peptide" evidence="1">
    <location>
        <begin position="1"/>
        <end position="29"/>
    </location>
</feature>
<reference evidence="2" key="1">
    <citation type="submission" date="2022-07" db="EMBL/GenBank/DDBJ databases">
        <title>Genome Sequence of Xylaria arbuscula.</title>
        <authorList>
            <person name="Buettner E."/>
        </authorList>
    </citation>
    <scope>NUCLEOTIDE SEQUENCE</scope>
    <source>
        <strain evidence="2">VT107</strain>
    </source>
</reference>
<protein>
    <recommendedName>
        <fullName evidence="4">SMP-30/Gluconolactonase/LRE-like region domain-containing protein</fullName>
    </recommendedName>
</protein>
<dbReference type="InterPro" id="IPR052998">
    <property type="entry name" value="Hetero-Diels-Alderase-like"/>
</dbReference>
<dbReference type="InterPro" id="IPR011042">
    <property type="entry name" value="6-blade_b-propeller_TolB-like"/>
</dbReference>
<dbReference type="EMBL" id="JANPWZ010001379">
    <property type="protein sequence ID" value="KAJ3566257.1"/>
    <property type="molecule type" value="Genomic_DNA"/>
</dbReference>
<evidence type="ECO:0008006" key="4">
    <source>
        <dbReference type="Google" id="ProtNLM"/>
    </source>
</evidence>
<dbReference type="Proteomes" id="UP001148614">
    <property type="component" value="Unassembled WGS sequence"/>
</dbReference>
<dbReference type="PANTHER" id="PTHR42060">
    <property type="entry name" value="NHL REPEAT-CONTAINING PROTEIN-RELATED"/>
    <property type="match status" value="1"/>
</dbReference>
<gene>
    <name evidence="2" type="ORF">NPX13_g7207</name>
</gene>
<proteinExistence type="predicted"/>
<dbReference type="PANTHER" id="PTHR42060:SF3">
    <property type="entry name" value="SMP-30_GLUCONOLACTONASE_LRE-LIKE REGION DOMAIN-CONTAINING PROTEIN"/>
    <property type="match status" value="1"/>
</dbReference>
<dbReference type="AlphaFoldDB" id="A0A9W8NAX5"/>
<keyword evidence="1" id="KW-0732">Signal</keyword>
<dbReference type="SUPFAM" id="SSF63829">
    <property type="entry name" value="Calcium-dependent phosphotriesterase"/>
    <property type="match status" value="1"/>
</dbReference>
<sequence length="330" mass="34713">MAITLLTPNLIYRLSLLLLMASLSLPAEAAPHVSQLYQFTYPTAVENLFSLPNGCLLLSTSADANLYYIDPEALFPAAQHVITLPGSIRLTGIAALGDDLYAVAGAATNTEHCMQVYVIKVLTEGLVNVTLDHIVPVPDTMSISGMAALPKNPRTILAADSIGGRILRINTSENTVSVAFEHAALKPNGHGNATGNGIKGLKIRDNHLYFTNSAQRLFGRFPIDANGSNTGDVNILARLDGNDASYDDFSFDEEGNALVAVHPSSVHKITPEGAQSIVAGGVNSTSPEFLEPTSVVVSSKGVVMYVSTAGKDTGFPISGGQVLRVQTGAP</sequence>
<accession>A0A9W8NAX5</accession>
<feature type="chain" id="PRO_5040960531" description="SMP-30/Gluconolactonase/LRE-like region domain-containing protein" evidence="1">
    <location>
        <begin position="30"/>
        <end position="330"/>
    </location>
</feature>
<organism evidence="2 3">
    <name type="scientific">Xylaria arbuscula</name>
    <dbReference type="NCBI Taxonomy" id="114810"/>
    <lineage>
        <taxon>Eukaryota</taxon>
        <taxon>Fungi</taxon>
        <taxon>Dikarya</taxon>
        <taxon>Ascomycota</taxon>
        <taxon>Pezizomycotina</taxon>
        <taxon>Sordariomycetes</taxon>
        <taxon>Xylariomycetidae</taxon>
        <taxon>Xylariales</taxon>
        <taxon>Xylariaceae</taxon>
        <taxon>Xylaria</taxon>
    </lineage>
</organism>
<evidence type="ECO:0000313" key="3">
    <source>
        <dbReference type="Proteomes" id="UP001148614"/>
    </source>
</evidence>
<dbReference type="VEuPathDB" id="FungiDB:F4678DRAFT_475171"/>